<proteinExistence type="predicted"/>
<keyword evidence="1" id="KW-0649">Protein kinase inhibitor</keyword>
<organism evidence="1 2">
    <name type="scientific">Halalkalibacter kiskunsagensis</name>
    <dbReference type="NCBI Taxonomy" id="1548599"/>
    <lineage>
        <taxon>Bacteria</taxon>
        <taxon>Bacillati</taxon>
        <taxon>Bacillota</taxon>
        <taxon>Bacilli</taxon>
        <taxon>Bacillales</taxon>
        <taxon>Bacillaceae</taxon>
        <taxon>Halalkalibacter</taxon>
    </lineage>
</organism>
<dbReference type="InterPro" id="IPR015064">
    <property type="entry name" value="Sda"/>
</dbReference>
<dbReference type="SUPFAM" id="SSF100985">
    <property type="entry name" value="Sporulation inhibitor Sda"/>
    <property type="match status" value="1"/>
</dbReference>
<dbReference type="GO" id="GO:0004860">
    <property type="term" value="F:protein kinase inhibitor activity"/>
    <property type="evidence" value="ECO:0007669"/>
    <property type="project" value="UniProtKB-KW"/>
</dbReference>
<sequence>MQFCYRFKEKCCVETYKNAVNLHVSQDFIILLEKEIYSRVDQGLLNDIDEQDDVIINSI</sequence>
<dbReference type="RefSeq" id="WP_390184035.1">
    <property type="nucleotide sequence ID" value="NZ_JAXBLX010000038.1"/>
</dbReference>
<dbReference type="Pfam" id="PF08970">
    <property type="entry name" value="Sda"/>
    <property type="match status" value="1"/>
</dbReference>
<reference evidence="1 2" key="1">
    <citation type="submission" date="2024-09" db="EMBL/GenBank/DDBJ databases">
        <authorList>
            <person name="Sun Q."/>
            <person name="Mori K."/>
        </authorList>
    </citation>
    <scope>NUCLEOTIDE SEQUENCE [LARGE SCALE GENOMIC DNA]</scope>
    <source>
        <strain evidence="1 2">NCAIM B.02610</strain>
    </source>
</reference>
<evidence type="ECO:0000313" key="2">
    <source>
        <dbReference type="Proteomes" id="UP001589838"/>
    </source>
</evidence>
<dbReference type="Gene3D" id="1.10.287.1100">
    <property type="entry name" value="Sporulation inhibitor A"/>
    <property type="match status" value="1"/>
</dbReference>
<accession>A0ABV6KLM5</accession>
<dbReference type="InterPro" id="IPR036916">
    <property type="entry name" value="Sda_sf"/>
</dbReference>
<keyword evidence="2" id="KW-1185">Reference proteome</keyword>
<dbReference type="EMBL" id="JBHLUX010000086">
    <property type="protein sequence ID" value="MFC0472741.1"/>
    <property type="molecule type" value="Genomic_DNA"/>
</dbReference>
<protein>
    <submittedName>
        <fullName evidence="1">Sporulation histidine kinase inhibitor Sda</fullName>
    </submittedName>
</protein>
<dbReference type="Proteomes" id="UP001589838">
    <property type="component" value="Unassembled WGS sequence"/>
</dbReference>
<comment type="caution">
    <text evidence="1">The sequence shown here is derived from an EMBL/GenBank/DDBJ whole genome shotgun (WGS) entry which is preliminary data.</text>
</comment>
<name>A0ABV6KLM5_9BACI</name>
<gene>
    <name evidence="1" type="primary">sda</name>
    <name evidence="1" type="ORF">ACFFHM_20210</name>
</gene>
<evidence type="ECO:0000313" key="1">
    <source>
        <dbReference type="EMBL" id="MFC0472741.1"/>
    </source>
</evidence>